<feature type="region of interest" description="Disordered" evidence="7">
    <location>
        <begin position="596"/>
        <end position="808"/>
    </location>
</feature>
<keyword evidence="3" id="KW-0963">Cytoplasm</keyword>
<evidence type="ECO:0000313" key="9">
    <source>
        <dbReference type="EMBL" id="CAH2044792.1"/>
    </source>
</evidence>
<keyword evidence="6" id="KW-0808">Transferase</keyword>
<dbReference type="InterPro" id="IPR019369">
    <property type="entry name" value="Efm5/EEF1AKMT1"/>
</dbReference>
<comment type="subcellular location">
    <subcellularLocation>
        <location evidence="1">Cytoplasm</location>
    </subcellularLocation>
    <subcellularLocation>
        <location evidence="2">Nucleus</location>
        <location evidence="2">Nucleolus</location>
    </subcellularLocation>
</comment>
<dbReference type="PANTHER" id="PTHR23270">
    <property type="entry name" value="PROGRAMMED CELL DEATH PROTEIN 11 PRE-RRNA PROCESSING PROTEIN RRP5"/>
    <property type="match status" value="1"/>
</dbReference>
<feature type="non-terminal residue" evidence="9">
    <location>
        <position position="1517"/>
    </location>
</feature>
<feature type="region of interest" description="Disordered" evidence="7">
    <location>
        <begin position="912"/>
        <end position="948"/>
    </location>
</feature>
<feature type="region of interest" description="Disordered" evidence="7">
    <location>
        <begin position="979"/>
        <end position="1017"/>
    </location>
</feature>
<accession>A0ABN8HZR9</accession>
<dbReference type="InterPro" id="IPR011990">
    <property type="entry name" value="TPR-like_helical_dom_sf"/>
</dbReference>
<feature type="compositionally biased region" description="Basic and acidic residues" evidence="7">
    <location>
        <begin position="699"/>
        <end position="742"/>
    </location>
</feature>
<dbReference type="Proteomes" id="UP000837857">
    <property type="component" value="Chromosome 16"/>
</dbReference>
<dbReference type="HAMAP" id="MF_03187">
    <property type="entry name" value="Methyltr_EFM5"/>
    <property type="match status" value="1"/>
</dbReference>
<dbReference type="InterPro" id="IPR002052">
    <property type="entry name" value="DNA_methylase_N6_adenine_CS"/>
</dbReference>
<feature type="compositionally biased region" description="Basic and acidic residues" evidence="7">
    <location>
        <begin position="762"/>
        <end position="774"/>
    </location>
</feature>
<feature type="domain" description="S1 motif" evidence="8">
    <location>
        <begin position="78"/>
        <end position="159"/>
    </location>
</feature>
<gene>
    <name evidence="9" type="ORF">IPOD504_LOCUS4792</name>
</gene>
<evidence type="ECO:0000256" key="7">
    <source>
        <dbReference type="SAM" id="MobiDB-lite"/>
    </source>
</evidence>
<dbReference type="InterPro" id="IPR045209">
    <property type="entry name" value="Rrp5"/>
</dbReference>
<feature type="compositionally biased region" description="Acidic residues" evidence="7">
    <location>
        <begin position="797"/>
        <end position="808"/>
    </location>
</feature>
<dbReference type="SUPFAM" id="SSF48452">
    <property type="entry name" value="TPR-like"/>
    <property type="match status" value="2"/>
</dbReference>
<evidence type="ECO:0000256" key="4">
    <source>
        <dbReference type="ARBA" id="ARBA00022552"/>
    </source>
</evidence>
<evidence type="ECO:0000259" key="8">
    <source>
        <dbReference type="PROSITE" id="PS50126"/>
    </source>
</evidence>
<dbReference type="SMART" id="SM00386">
    <property type="entry name" value="HAT"/>
    <property type="match status" value="5"/>
</dbReference>
<dbReference type="SUPFAM" id="SSF50249">
    <property type="entry name" value="Nucleic acid-binding proteins"/>
    <property type="match status" value="4"/>
</dbReference>
<dbReference type="InterPro" id="IPR003107">
    <property type="entry name" value="HAT"/>
</dbReference>
<evidence type="ECO:0000256" key="3">
    <source>
        <dbReference type="ARBA" id="ARBA00022490"/>
    </source>
</evidence>
<keyword evidence="10" id="KW-1185">Reference proteome</keyword>
<feature type="compositionally biased region" description="Basic residues" evidence="7">
    <location>
        <begin position="912"/>
        <end position="922"/>
    </location>
</feature>
<organism evidence="9 10">
    <name type="scientific">Iphiclides podalirius</name>
    <name type="common">scarce swallowtail</name>
    <dbReference type="NCBI Taxonomy" id="110791"/>
    <lineage>
        <taxon>Eukaryota</taxon>
        <taxon>Metazoa</taxon>
        <taxon>Ecdysozoa</taxon>
        <taxon>Arthropoda</taxon>
        <taxon>Hexapoda</taxon>
        <taxon>Insecta</taxon>
        <taxon>Pterygota</taxon>
        <taxon>Neoptera</taxon>
        <taxon>Endopterygota</taxon>
        <taxon>Lepidoptera</taxon>
        <taxon>Glossata</taxon>
        <taxon>Ditrysia</taxon>
        <taxon>Papilionoidea</taxon>
        <taxon>Papilionidae</taxon>
        <taxon>Papilioninae</taxon>
        <taxon>Iphiclides</taxon>
    </lineage>
</organism>
<keyword evidence="5" id="KW-0489">Methyltransferase</keyword>
<dbReference type="PROSITE" id="PS00092">
    <property type="entry name" value="N6_MTASE"/>
    <property type="match status" value="1"/>
</dbReference>
<feature type="domain" description="S1 motif" evidence="8">
    <location>
        <begin position="433"/>
        <end position="510"/>
    </location>
</feature>
<feature type="compositionally biased region" description="Basic and acidic residues" evidence="7">
    <location>
        <begin position="1005"/>
        <end position="1017"/>
    </location>
</feature>
<evidence type="ECO:0000256" key="1">
    <source>
        <dbReference type="ARBA" id="ARBA00004496"/>
    </source>
</evidence>
<evidence type="ECO:0000256" key="6">
    <source>
        <dbReference type="ARBA" id="ARBA00022679"/>
    </source>
</evidence>
<feature type="domain" description="S1 motif" evidence="8">
    <location>
        <begin position="530"/>
        <end position="600"/>
    </location>
</feature>
<dbReference type="PROSITE" id="PS50126">
    <property type="entry name" value="S1"/>
    <property type="match status" value="3"/>
</dbReference>
<name>A0ABN8HZR9_9NEOP</name>
<dbReference type="Gene3D" id="1.25.40.10">
    <property type="entry name" value="Tetratricopeptide repeat domain"/>
    <property type="match status" value="1"/>
</dbReference>
<dbReference type="InterPro" id="IPR041370">
    <property type="entry name" value="Mlase_EEF1AKMT1/ZCCHC4"/>
</dbReference>
<dbReference type="Pfam" id="PF10237">
    <property type="entry name" value="N6-adenineMlase"/>
    <property type="match status" value="1"/>
</dbReference>
<reference evidence="9" key="1">
    <citation type="submission" date="2022-03" db="EMBL/GenBank/DDBJ databases">
        <authorList>
            <person name="Martin H S."/>
        </authorList>
    </citation>
    <scope>NUCLEOTIDE SEQUENCE</scope>
</reference>
<keyword evidence="4" id="KW-0698">rRNA processing</keyword>
<feature type="compositionally biased region" description="Acidic residues" evidence="7">
    <location>
        <begin position="674"/>
        <end position="684"/>
    </location>
</feature>
<evidence type="ECO:0000256" key="2">
    <source>
        <dbReference type="ARBA" id="ARBA00004604"/>
    </source>
</evidence>
<sequence>MGDTEDYFPRGGKKPTVTYFKPSGNFLGAAEKGERKKQKPKKKLEGDDGYLSDEIVAEEDVSSKNCAMSLNYKIVKEGQILLGRVRQVLETKINISLPCRLLGTVMACYVSEPYNKTLESYVNDQIEEVLDLKKMFRPGQYVAVRILEVKDNYLMLSMMPQHVNSGRPQSELHKGALLQAAVSSVEDHGYVMDIGISNTRAFLPKAATNPEILLDTGALTWCCVKSLESDNSLVTLSNELEALQRAVQRYPTSNLLPATALEFTVDKSLDNGIEGHVFEDTTAYVQRHHVDKVRGKKPKLGQRLRARVLYVMPTRHTPFLTMRNIFETTYPDLEVEQRFKEGAIIEEAQVIKIIARSVIFKLGEGSVGTLSLRRIEVDEELTDEDVVAKSYPIGSSRSVRVLFYNLSEQTYTVSDEESVLRERYFSCADLAVGELVSASVAAVHGERLHLAVGRLSGYVPKTHMSDAGLYVDPKKASTSMLPKKFKVGQQVKARVLSLDREKPSLALTLKPSLLAPDLEVLQSYEDAQLGKVYTGVVVHVRDYLLVGFFGGVVALVARHHIASPPPPAESVADLFHPGQIVNCTILRVDASNKKMSGSLITPAFDPTKKMTKSHKRGIETEDTSMPRKKQKIVEMSAEPGDLKKKQKKKKRDQNDTTEVNEGVDMEEDCKPNEEESEQNDNTDDNENKSRKLKKKKEKAKSSKSDRNSNLDNDELKEVGHGADENKQKKKSKDLEKQTKDMTSENGFDDANDETSKRKKKRKDSESDSEATRVKQEKKRKLKEALETSLVDNKASDESDAIETDIQDDSDQVLTPQDLGLIDLSDCTDAKSCKKRIVALLRAINVKAMRVERVENKIADIEGGGLNARNKKFHTAMHTERLVLAQRMQKLMEVLKTAQEKLKGIGEDEVKDYKKKKEKKQKKIRNDAKEKESKRVDAVTIQEKPKSLDRPRRNKIESLEAVLEVPSVKDFWSIPAEPQPIVAESESSSSEEEEAEKPKKKRKKLTAAEKVAKAREEEERVRVMEKRAAESAEAPHSADHFERALLANPNSSQLWIAYMAFHLQATEIERARAVGQRALKTISFREEQEKMNVWLALLNLEHRFGTKESQQKTLEDALQMNEKYQIHSKLLDIYVETGKSQELAGLVELMLRKYRRQREMYEACGGACFKLGLAEKARQVMQKGLTALDKKEHVALLVRFARLERESGAGERAEALLEHVLAAYPQRVDVCSVYADLLLKGGDVERLRQVMDRMTSQKMPARKMKVLYKKWIEVEEKIGDQEQIEKIKKSAMEYVEKANLQIKMEDEDVPTLSAETFAALQEFYAEQQRRQEILNKLEAENKLNQNIIFEENWQLSQFWYDEETVQKMVRVIDKILPDGGKVALISCPTLFVPLKRQIGGRATVTLLEFDRRFEVHAPDFVFYDYNFPDKLPPEMARAYDLVVADPPFLSEECISKTAQTIELLAKEKVVVCTGAVMRELVGRLMGLKLCQFQPRHRNNLANEFSCYANFDFDAAVSR</sequence>
<feature type="compositionally biased region" description="Basic and acidic residues" evidence="7">
    <location>
        <begin position="923"/>
        <end position="948"/>
    </location>
</feature>
<dbReference type="Pfam" id="PF23459">
    <property type="entry name" value="S1_RRP5"/>
    <property type="match status" value="1"/>
</dbReference>
<proteinExistence type="inferred from homology"/>
<dbReference type="EMBL" id="OW152828">
    <property type="protein sequence ID" value="CAH2044792.1"/>
    <property type="molecule type" value="Genomic_DNA"/>
</dbReference>
<feature type="region of interest" description="Disordered" evidence="7">
    <location>
        <begin position="1"/>
        <end position="20"/>
    </location>
</feature>
<protein>
    <recommendedName>
        <fullName evidence="8">S1 motif domain-containing protein</fullName>
    </recommendedName>
</protein>
<evidence type="ECO:0000313" key="10">
    <source>
        <dbReference type="Proteomes" id="UP000837857"/>
    </source>
</evidence>
<evidence type="ECO:0000256" key="5">
    <source>
        <dbReference type="ARBA" id="ARBA00022603"/>
    </source>
</evidence>
<dbReference type="Gene3D" id="2.40.50.140">
    <property type="entry name" value="Nucleic acid-binding proteins"/>
    <property type="match status" value="4"/>
</dbReference>
<dbReference type="InterPro" id="IPR003029">
    <property type="entry name" value="S1_domain"/>
</dbReference>
<dbReference type="InterPro" id="IPR057302">
    <property type="entry name" value="Rrp5_S1"/>
</dbReference>
<dbReference type="SMART" id="SM00316">
    <property type="entry name" value="S1"/>
    <property type="match status" value="6"/>
</dbReference>
<dbReference type="InterPro" id="IPR012340">
    <property type="entry name" value="NA-bd_OB-fold"/>
</dbReference>
<dbReference type="PANTHER" id="PTHR23270:SF10">
    <property type="entry name" value="PROTEIN RRP5 HOMOLOG"/>
    <property type="match status" value="1"/>
</dbReference>